<organism evidence="2 3">
    <name type="scientific">Helicobacter mastomyrinus</name>
    <dbReference type="NCBI Taxonomy" id="287948"/>
    <lineage>
        <taxon>Bacteria</taxon>
        <taxon>Pseudomonadati</taxon>
        <taxon>Campylobacterota</taxon>
        <taxon>Epsilonproteobacteria</taxon>
        <taxon>Campylobacterales</taxon>
        <taxon>Helicobacteraceae</taxon>
        <taxon>Helicobacter</taxon>
    </lineage>
</organism>
<dbReference type="RefSeq" id="WP_343353539.1">
    <property type="nucleotide sequence ID" value="NZ_CP145316.1"/>
</dbReference>
<evidence type="ECO:0000313" key="3">
    <source>
        <dbReference type="Proteomes" id="UP001434737"/>
    </source>
</evidence>
<feature type="transmembrane region" description="Helical" evidence="1">
    <location>
        <begin position="359"/>
        <end position="379"/>
    </location>
</feature>
<dbReference type="EMBL" id="CP145316">
    <property type="protein sequence ID" value="XAM18033.1"/>
    <property type="molecule type" value="Genomic_DNA"/>
</dbReference>
<sequence length="561" mass="65429">METIKTMGGGDNVNSPLNTASQNSSICDRFCAFFTPTGKLKHDFILLFIPYFIAFFLMLLNTKGYYWDDWGLIGGFSFDEMNLQFKQNANIWYGYFEWIFISLQPYGIPLFRFFTFVGFFICGLLVYKISQRLEILTPIELVFITLLFLLLPFNIISRNILINSPYTLCYILFWLGFYILSLYMRNSHFLLRIAALLCFFVSFTMNSLLVYFALPLAYMIYVSRAYISLKAFCQWSIKHIDFIILPIVFYVLKQLYFKPYGMYEGYNEVHLDAFFKAIIKTPIFSILHFGEMSYILLGAISFFLLLLIPVSFYYAYKHNRIYMRDIVGVGLGLLILWCGMFSYVVVYKYNEFLNAEDRFSILESLGAGIVIVFLLNILCKSQKLKTGILLILILCAINVNINALNQVFTAYIRQVGIFEHLKENPTFLQHDTFRVYGDMCGNKDICGESFYQLNGIYKKIFNKSDKFISMEIQAETEATEYCHKSPTYNCTQYKGNINVYGSIYVIHRMFVQDYTRFRGFLSMGKLYMLNIFAPQKFAQKAKERYDVVVFPPTHTPTLPST</sequence>
<protein>
    <recommendedName>
        <fullName evidence="4">Glycosyltransferase RgtA/B/C/D-like domain-containing protein</fullName>
    </recommendedName>
</protein>
<feature type="transmembrane region" description="Helical" evidence="1">
    <location>
        <begin position="326"/>
        <end position="347"/>
    </location>
</feature>
<keyword evidence="1" id="KW-0472">Membrane</keyword>
<feature type="transmembrane region" description="Helical" evidence="1">
    <location>
        <begin position="165"/>
        <end position="183"/>
    </location>
</feature>
<keyword evidence="1" id="KW-1133">Transmembrane helix</keyword>
<feature type="transmembrane region" description="Helical" evidence="1">
    <location>
        <begin position="110"/>
        <end position="129"/>
    </location>
</feature>
<accession>A0ABZ3F767</accession>
<dbReference type="Proteomes" id="UP001434737">
    <property type="component" value="Chromosome"/>
</dbReference>
<feature type="transmembrane region" description="Helical" evidence="1">
    <location>
        <begin position="294"/>
        <end position="314"/>
    </location>
</feature>
<feature type="transmembrane region" description="Helical" evidence="1">
    <location>
        <begin position="189"/>
        <end position="214"/>
    </location>
</feature>
<gene>
    <name evidence="2" type="ORF">V3I05_10165</name>
</gene>
<keyword evidence="1" id="KW-0812">Transmembrane</keyword>
<feature type="transmembrane region" description="Helical" evidence="1">
    <location>
        <begin position="44"/>
        <end position="60"/>
    </location>
</feature>
<feature type="transmembrane region" description="Helical" evidence="1">
    <location>
        <begin position="135"/>
        <end position="153"/>
    </location>
</feature>
<proteinExistence type="predicted"/>
<evidence type="ECO:0008006" key="4">
    <source>
        <dbReference type="Google" id="ProtNLM"/>
    </source>
</evidence>
<reference evidence="2 3" key="1">
    <citation type="submission" date="2024-02" db="EMBL/GenBank/DDBJ databases">
        <title>Genome and pathogenicity analysis of Helicobacter mastomyrinus isolated from mice.</title>
        <authorList>
            <person name="Zhu L."/>
        </authorList>
    </citation>
    <scope>NUCLEOTIDE SEQUENCE [LARGE SCALE GENOMIC DNA]</scope>
    <source>
        <strain evidence="2 3">Hm-17</strain>
    </source>
</reference>
<name>A0ABZ3F767_9HELI</name>
<evidence type="ECO:0000256" key="1">
    <source>
        <dbReference type="SAM" id="Phobius"/>
    </source>
</evidence>
<keyword evidence="3" id="KW-1185">Reference proteome</keyword>
<evidence type="ECO:0000313" key="2">
    <source>
        <dbReference type="EMBL" id="XAM18033.1"/>
    </source>
</evidence>
<feature type="transmembrane region" description="Helical" evidence="1">
    <location>
        <begin position="386"/>
        <end position="404"/>
    </location>
</feature>